<dbReference type="EMBL" id="ABFZ02000018">
    <property type="protein sequence ID" value="EDS15825.1"/>
    <property type="molecule type" value="Genomic_DNA"/>
</dbReference>
<name>B0NPB1_BACSE</name>
<protein>
    <submittedName>
        <fullName evidence="1">Uncharacterized protein</fullName>
    </submittedName>
</protein>
<dbReference type="HOGENOM" id="CLU_218983_0_0_10"/>
<accession>B0NPB1</accession>
<evidence type="ECO:0000313" key="2">
    <source>
        <dbReference type="Proteomes" id="UP000004713"/>
    </source>
</evidence>
<dbReference type="Proteomes" id="UP000004713">
    <property type="component" value="Unassembled WGS sequence"/>
</dbReference>
<reference evidence="1 2" key="2">
    <citation type="submission" date="2007-11" db="EMBL/GenBank/DDBJ databases">
        <authorList>
            <person name="Fulton L."/>
            <person name="Clifton S."/>
            <person name="Fulton B."/>
            <person name="Xu J."/>
            <person name="Minx P."/>
            <person name="Pepin K.H."/>
            <person name="Johnson M."/>
            <person name="Thiruvilangam P."/>
            <person name="Bhonagiri V."/>
            <person name="Nash W.E."/>
            <person name="Mardis E.R."/>
            <person name="Wilson R.K."/>
        </authorList>
    </citation>
    <scope>NUCLEOTIDE SEQUENCE [LARGE SCALE GENOMIC DNA]</scope>
    <source>
        <strain evidence="1 2">ATCC 43183</strain>
    </source>
</reference>
<comment type="caution">
    <text evidence="1">The sequence shown here is derived from an EMBL/GenBank/DDBJ whole genome shotgun (WGS) entry which is preliminary data.</text>
</comment>
<dbReference type="AlphaFoldDB" id="B0NPB1"/>
<gene>
    <name evidence="1" type="ORF">BACSTE_01270</name>
</gene>
<organism evidence="1 2">
    <name type="scientific">Bacteroides stercoris ATCC 43183</name>
    <dbReference type="NCBI Taxonomy" id="449673"/>
    <lineage>
        <taxon>Bacteria</taxon>
        <taxon>Pseudomonadati</taxon>
        <taxon>Bacteroidota</taxon>
        <taxon>Bacteroidia</taxon>
        <taxon>Bacteroidales</taxon>
        <taxon>Bacteroidaceae</taxon>
        <taxon>Bacteroides</taxon>
    </lineage>
</organism>
<evidence type="ECO:0000313" key="1">
    <source>
        <dbReference type="EMBL" id="EDS15825.1"/>
    </source>
</evidence>
<sequence>MIKGGAPLTAGRSFLFFRRKNSEKLRKTGKRAFTYTEKAV</sequence>
<reference evidence="1 2" key="1">
    <citation type="submission" date="2007-11" db="EMBL/GenBank/DDBJ databases">
        <title>Draft genome sequence of Bacteroides stercoris(ATCC 43183).</title>
        <authorList>
            <person name="Sudarsanam P."/>
            <person name="Ley R."/>
            <person name="Guruge J."/>
            <person name="Turnbaugh P.J."/>
            <person name="Mahowald M."/>
            <person name="Liep D."/>
            <person name="Gordon J."/>
        </authorList>
    </citation>
    <scope>NUCLEOTIDE SEQUENCE [LARGE SCALE GENOMIC DNA]</scope>
    <source>
        <strain evidence="1 2">ATCC 43183</strain>
    </source>
</reference>
<proteinExistence type="predicted"/>